<feature type="domain" description="Major facilitator superfamily (MFS) profile" evidence="7">
    <location>
        <begin position="18"/>
        <end position="405"/>
    </location>
</feature>
<dbReference type="STRING" id="153721.MYP_4113"/>
<comment type="caution">
    <text evidence="8">The sequence shown here is derived from an EMBL/GenBank/DDBJ whole genome shotgun (WGS) entry which is preliminary data.</text>
</comment>
<keyword evidence="2" id="KW-1003">Cell membrane</keyword>
<evidence type="ECO:0000256" key="5">
    <source>
        <dbReference type="ARBA" id="ARBA00023136"/>
    </source>
</evidence>
<dbReference type="GO" id="GO:0005886">
    <property type="term" value="C:plasma membrane"/>
    <property type="evidence" value="ECO:0007669"/>
    <property type="project" value="UniProtKB-SubCell"/>
</dbReference>
<feature type="transmembrane region" description="Helical" evidence="6">
    <location>
        <begin position="344"/>
        <end position="369"/>
    </location>
</feature>
<keyword evidence="4 6" id="KW-1133">Transmembrane helix</keyword>
<dbReference type="Gene3D" id="1.20.1250.20">
    <property type="entry name" value="MFS general substrate transporter like domains"/>
    <property type="match status" value="1"/>
</dbReference>
<reference evidence="8 9" key="1">
    <citation type="submission" date="2014-09" db="EMBL/GenBank/DDBJ databases">
        <title>Sporocytophaga myxococcoides PG-01 genome sequencing.</title>
        <authorList>
            <person name="Liu L."/>
            <person name="Gao P.J."/>
            <person name="Chen G.J."/>
            <person name="Wang L.S."/>
        </authorList>
    </citation>
    <scope>NUCLEOTIDE SEQUENCE [LARGE SCALE GENOMIC DNA]</scope>
    <source>
        <strain evidence="8 9">PG-01</strain>
    </source>
</reference>
<evidence type="ECO:0000256" key="1">
    <source>
        <dbReference type="ARBA" id="ARBA00004651"/>
    </source>
</evidence>
<feature type="transmembrane region" description="Helical" evidence="6">
    <location>
        <begin position="282"/>
        <end position="299"/>
    </location>
</feature>
<evidence type="ECO:0000313" key="9">
    <source>
        <dbReference type="Proteomes" id="UP000030185"/>
    </source>
</evidence>
<feature type="transmembrane region" description="Helical" evidence="6">
    <location>
        <begin position="221"/>
        <end position="244"/>
    </location>
</feature>
<organism evidence="8 9">
    <name type="scientific">Sporocytophaga myxococcoides</name>
    <dbReference type="NCBI Taxonomy" id="153721"/>
    <lineage>
        <taxon>Bacteria</taxon>
        <taxon>Pseudomonadati</taxon>
        <taxon>Bacteroidota</taxon>
        <taxon>Cytophagia</taxon>
        <taxon>Cytophagales</taxon>
        <taxon>Cytophagaceae</taxon>
        <taxon>Sporocytophaga</taxon>
    </lineage>
</organism>
<dbReference type="AlphaFoldDB" id="A0A098LL88"/>
<feature type="transmembrane region" description="Helical" evidence="6">
    <location>
        <begin position="170"/>
        <end position="190"/>
    </location>
</feature>
<dbReference type="InterPro" id="IPR020846">
    <property type="entry name" value="MFS_dom"/>
</dbReference>
<dbReference type="RefSeq" id="WP_045467449.1">
    <property type="nucleotide sequence ID" value="NZ_BBLT01000010.1"/>
</dbReference>
<accession>A0A098LL88</accession>
<proteinExistence type="predicted"/>
<feature type="transmembrane region" description="Helical" evidence="6">
    <location>
        <begin position="381"/>
        <end position="398"/>
    </location>
</feature>
<dbReference type="OrthoDB" id="9812221at2"/>
<evidence type="ECO:0000313" key="8">
    <source>
        <dbReference type="EMBL" id="GAL86883.1"/>
    </source>
</evidence>
<dbReference type="InterPro" id="IPR050189">
    <property type="entry name" value="MFS_Efflux_Transporters"/>
</dbReference>
<feature type="transmembrane region" description="Helical" evidence="6">
    <location>
        <begin position="54"/>
        <end position="76"/>
    </location>
</feature>
<keyword evidence="9" id="KW-1185">Reference proteome</keyword>
<dbReference type="PANTHER" id="PTHR43124:SF3">
    <property type="entry name" value="CHLORAMPHENICOL EFFLUX PUMP RV0191"/>
    <property type="match status" value="1"/>
</dbReference>
<feature type="transmembrane region" description="Helical" evidence="6">
    <location>
        <begin position="305"/>
        <end position="323"/>
    </location>
</feature>
<feature type="transmembrane region" description="Helical" evidence="6">
    <location>
        <begin position="146"/>
        <end position="164"/>
    </location>
</feature>
<feature type="transmembrane region" description="Helical" evidence="6">
    <location>
        <begin position="256"/>
        <end position="275"/>
    </location>
</feature>
<evidence type="ECO:0000256" key="6">
    <source>
        <dbReference type="SAM" id="Phobius"/>
    </source>
</evidence>
<protein>
    <submittedName>
        <fullName evidence="8">Major facilitator superfamily MFS permease</fullName>
    </submittedName>
</protein>
<comment type="subcellular location">
    <subcellularLocation>
        <location evidence="1">Cell membrane</location>
        <topology evidence="1">Multi-pass membrane protein</topology>
    </subcellularLocation>
</comment>
<name>A0A098LL88_9BACT</name>
<dbReference type="SUPFAM" id="SSF103473">
    <property type="entry name" value="MFS general substrate transporter"/>
    <property type="match status" value="1"/>
</dbReference>
<sequence length="409" mass="44994">MTSKILTAGKFTAYQKIILAILALLQFIVILDFMIISPIGYILTKDLDITTNQFGLIVSSYIFSAAASGIISAGFIDKFDRKNVLLFFFTGFIIGTLFCALSNSFISLLTARIITGIFGGVIGSITMTIVTDLFTPNQRGRAMTTIQMAFAASQIIGIPIGLFIANNLGWHYTFFLIVILSVLILLVILLKLNPVNEHLKVNGKNPFFHFWDLAKNKQHQIGFSATIFLGMGMMLQPFISIFLVNNIHITNDQVPIIFMVTGASAFFVMPFVGKLSDKFDKFKIFLIGSIATIVIIPLYTHLPIVPLWVVLVMNVIMFAAIMSRMGPFQALNSMIPEPSARGGYMSISSSLQQMAGGLGITIAGSIVYQPTPNSPLQNFDWLGYVAVSLSVVAAYLVYKVSKIVKHNRL</sequence>
<evidence type="ECO:0000256" key="4">
    <source>
        <dbReference type="ARBA" id="ARBA00022989"/>
    </source>
</evidence>
<feature type="transmembrane region" description="Helical" evidence="6">
    <location>
        <begin position="112"/>
        <end position="134"/>
    </location>
</feature>
<dbReference type="PROSITE" id="PS50850">
    <property type="entry name" value="MFS"/>
    <property type="match status" value="1"/>
</dbReference>
<gene>
    <name evidence="8" type="ORF">MYP_4113</name>
</gene>
<dbReference type="PANTHER" id="PTHR43124">
    <property type="entry name" value="PURINE EFFLUX PUMP PBUE"/>
    <property type="match status" value="1"/>
</dbReference>
<dbReference type="Proteomes" id="UP000030185">
    <property type="component" value="Unassembled WGS sequence"/>
</dbReference>
<evidence type="ECO:0000256" key="2">
    <source>
        <dbReference type="ARBA" id="ARBA00022475"/>
    </source>
</evidence>
<dbReference type="EMBL" id="BBLT01000010">
    <property type="protein sequence ID" value="GAL86883.1"/>
    <property type="molecule type" value="Genomic_DNA"/>
</dbReference>
<dbReference type="InterPro" id="IPR011701">
    <property type="entry name" value="MFS"/>
</dbReference>
<dbReference type="CDD" id="cd17324">
    <property type="entry name" value="MFS_NepI_like"/>
    <property type="match status" value="1"/>
</dbReference>
<dbReference type="eggNOG" id="COG2814">
    <property type="taxonomic scope" value="Bacteria"/>
</dbReference>
<dbReference type="InterPro" id="IPR036259">
    <property type="entry name" value="MFS_trans_sf"/>
</dbReference>
<dbReference type="GO" id="GO:0022857">
    <property type="term" value="F:transmembrane transporter activity"/>
    <property type="evidence" value="ECO:0007669"/>
    <property type="project" value="InterPro"/>
</dbReference>
<evidence type="ECO:0000259" key="7">
    <source>
        <dbReference type="PROSITE" id="PS50850"/>
    </source>
</evidence>
<dbReference type="Pfam" id="PF07690">
    <property type="entry name" value="MFS_1"/>
    <property type="match status" value="1"/>
</dbReference>
<keyword evidence="5 6" id="KW-0472">Membrane</keyword>
<evidence type="ECO:0000256" key="3">
    <source>
        <dbReference type="ARBA" id="ARBA00022692"/>
    </source>
</evidence>
<feature type="transmembrane region" description="Helical" evidence="6">
    <location>
        <begin position="21"/>
        <end position="42"/>
    </location>
</feature>
<feature type="transmembrane region" description="Helical" evidence="6">
    <location>
        <begin position="83"/>
        <end position="106"/>
    </location>
</feature>
<keyword evidence="3 6" id="KW-0812">Transmembrane</keyword>